<dbReference type="OrthoDB" id="5405962at2"/>
<evidence type="ECO:0000259" key="3">
    <source>
        <dbReference type="Pfam" id="PF14341"/>
    </source>
</evidence>
<dbReference type="InterPro" id="IPR025746">
    <property type="entry name" value="PilX_N_dom"/>
</dbReference>
<evidence type="ECO:0000259" key="2">
    <source>
        <dbReference type="Pfam" id="PF13681"/>
    </source>
</evidence>
<dbReference type="Pfam" id="PF13681">
    <property type="entry name" value="PilX"/>
    <property type="match status" value="1"/>
</dbReference>
<gene>
    <name evidence="4" type="ORF">AX018_105319</name>
</gene>
<keyword evidence="1" id="KW-0472">Membrane</keyword>
<feature type="transmembrane region" description="Helical" evidence="1">
    <location>
        <begin position="20"/>
        <end position="42"/>
    </location>
</feature>
<accession>A0A328YTN1</accession>
<evidence type="ECO:0000313" key="4">
    <source>
        <dbReference type="EMBL" id="RAR76165.1"/>
    </source>
</evidence>
<dbReference type="InterPro" id="IPR025205">
    <property type="entry name" value="PilX/PilW_C"/>
</dbReference>
<dbReference type="Pfam" id="PF14341">
    <property type="entry name" value="PilX_N"/>
    <property type="match status" value="1"/>
</dbReference>
<feature type="domain" description="PilX/PilW C-terminal" evidence="2">
    <location>
        <begin position="105"/>
        <end position="204"/>
    </location>
</feature>
<evidence type="ECO:0000256" key="1">
    <source>
        <dbReference type="SAM" id="Phobius"/>
    </source>
</evidence>
<sequence>MQSHPYAGRRPGKAQNGASLIVVLILMVIVSGLGIAGVQLSIMGERGARNDRDYQLAWQSAEAGLMDAEFDIRGPNANASNRLESFSSGNALDFVPNCGSAGPQKGLCASDPSGKPAWLSVDFVGNSATDFGDFTGRSFASASGAISGLKPAYEPRYIVEVLDDTAIGNDASYGATKKYVYRVTSMGFGPRSDIQSVVQMLFRKE</sequence>
<dbReference type="AlphaFoldDB" id="A0A328YTN1"/>
<dbReference type="Proteomes" id="UP000248856">
    <property type="component" value="Unassembled WGS sequence"/>
</dbReference>
<comment type="caution">
    <text evidence="4">The sequence shown here is derived from an EMBL/GenBank/DDBJ whole genome shotgun (WGS) entry which is preliminary data.</text>
</comment>
<organism evidence="4 5">
    <name type="scientific">Paracidovorax anthurii</name>
    <dbReference type="NCBI Taxonomy" id="78229"/>
    <lineage>
        <taxon>Bacteria</taxon>
        <taxon>Pseudomonadati</taxon>
        <taxon>Pseudomonadota</taxon>
        <taxon>Betaproteobacteria</taxon>
        <taxon>Burkholderiales</taxon>
        <taxon>Comamonadaceae</taxon>
        <taxon>Paracidovorax</taxon>
    </lineage>
</organism>
<keyword evidence="5" id="KW-1185">Reference proteome</keyword>
<dbReference type="EMBL" id="QLTA01000053">
    <property type="protein sequence ID" value="RAR76165.1"/>
    <property type="molecule type" value="Genomic_DNA"/>
</dbReference>
<reference evidence="4 5" key="1">
    <citation type="submission" date="2018-06" db="EMBL/GenBank/DDBJ databases">
        <title>Genomic Encyclopedia of Archaeal and Bacterial Type Strains, Phase II (KMG-II): from individual species to whole genera.</title>
        <authorList>
            <person name="Goeker M."/>
        </authorList>
    </citation>
    <scope>NUCLEOTIDE SEQUENCE [LARGE SCALE GENOMIC DNA]</scope>
    <source>
        <strain evidence="4 5">CFPB 3232</strain>
    </source>
</reference>
<evidence type="ECO:0000313" key="5">
    <source>
        <dbReference type="Proteomes" id="UP000248856"/>
    </source>
</evidence>
<keyword evidence="1" id="KW-1133">Transmembrane helix</keyword>
<feature type="domain" description="Type 4 fimbrial biogenesis protein PilX N-terminal" evidence="3">
    <location>
        <begin position="17"/>
        <end position="65"/>
    </location>
</feature>
<name>A0A328YTN1_9BURK</name>
<proteinExistence type="predicted"/>
<keyword evidence="1" id="KW-0812">Transmembrane</keyword>
<protein>
    <submittedName>
        <fullName evidence="4">Type IV pilus assembly protein PilX</fullName>
    </submittedName>
</protein>